<dbReference type="Proteomes" id="UP001556367">
    <property type="component" value="Unassembled WGS sequence"/>
</dbReference>
<dbReference type="PANTHER" id="PTHR28037">
    <property type="entry name" value="ALCOHOL O-ACETYLTRANSFERASE 1-RELATED"/>
    <property type="match status" value="1"/>
</dbReference>
<gene>
    <name evidence="1" type="ORF">HGRIS_012803</name>
</gene>
<accession>A0ABR3ITM1</accession>
<reference evidence="2" key="1">
    <citation type="submission" date="2024-06" db="EMBL/GenBank/DDBJ databases">
        <title>Multi-omics analyses provide insights into the biosynthesis of the anticancer antibiotic pleurotin in Hohenbuehelia grisea.</title>
        <authorList>
            <person name="Weaver J.A."/>
            <person name="Alberti F."/>
        </authorList>
    </citation>
    <scope>NUCLEOTIDE SEQUENCE [LARGE SCALE GENOMIC DNA]</scope>
    <source>
        <strain evidence="2">T-177</strain>
    </source>
</reference>
<proteinExistence type="predicted"/>
<evidence type="ECO:0000313" key="2">
    <source>
        <dbReference type="Proteomes" id="UP001556367"/>
    </source>
</evidence>
<evidence type="ECO:0000313" key="1">
    <source>
        <dbReference type="EMBL" id="KAL0946604.1"/>
    </source>
</evidence>
<sequence>MTWRLQQSTPSSSRVFERRLGYTELSFYYDSLPYGTSDSARHHIVHALGERGIETFSLENVSRAWTEIKQYYPLIGAHVQMDSEGEGGSFIVREDDLRACLPGEVNRGLVSSLNAVDELLQQIVHGRRRLNGQLLAQLYVLERTDIAGHFHVVFHVAHIITDGMSNINLANRFFDSLCSPLAPAELEDRLAIALPTEILDPMVRLPIARQRWLRAISYAIREVRWAKLKGGHTLPLMSHPPGFLETPKSFNAVLSLEPDVSQKIIANCRAQGVTFGHAYSVIAQVAMTRLLCRRYAMGSMSREEWEHRTRQPMITGGPLNLRPFLDKQWIDKGGLNNVGCAISFFWYILPFMPLGSAVTLAVGDGVPSYITLLSKQRFFHRARLVKKQADHVFKHPIFVGIATEHARYRIQRVKEVAERYTERQAAPQAPTLPPSHVLSFVASSMGNIDNLERHDYPSTALSTPQTQPNSRNSTILRIIRSESLLRCRPGELYLGARTVRKQLHLTLFYDGTSYDQKVANEWLQDVKDATIWYLEDSHA</sequence>
<dbReference type="InterPro" id="IPR052058">
    <property type="entry name" value="Alcohol_O-acetyltransferase"/>
</dbReference>
<evidence type="ECO:0008006" key="3">
    <source>
        <dbReference type="Google" id="ProtNLM"/>
    </source>
</evidence>
<dbReference type="Gene3D" id="3.30.559.10">
    <property type="entry name" value="Chloramphenicol acetyltransferase-like domain"/>
    <property type="match status" value="1"/>
</dbReference>
<dbReference type="EMBL" id="JASNQZ010000015">
    <property type="protein sequence ID" value="KAL0946604.1"/>
    <property type="molecule type" value="Genomic_DNA"/>
</dbReference>
<organism evidence="1 2">
    <name type="scientific">Hohenbuehelia grisea</name>
    <dbReference type="NCBI Taxonomy" id="104357"/>
    <lineage>
        <taxon>Eukaryota</taxon>
        <taxon>Fungi</taxon>
        <taxon>Dikarya</taxon>
        <taxon>Basidiomycota</taxon>
        <taxon>Agaricomycotina</taxon>
        <taxon>Agaricomycetes</taxon>
        <taxon>Agaricomycetidae</taxon>
        <taxon>Agaricales</taxon>
        <taxon>Pleurotineae</taxon>
        <taxon>Pleurotaceae</taxon>
        <taxon>Hohenbuehelia</taxon>
    </lineage>
</organism>
<comment type="caution">
    <text evidence="1">The sequence shown here is derived from an EMBL/GenBank/DDBJ whole genome shotgun (WGS) entry which is preliminary data.</text>
</comment>
<name>A0ABR3ITM1_9AGAR</name>
<dbReference type="InterPro" id="IPR023213">
    <property type="entry name" value="CAT-like_dom_sf"/>
</dbReference>
<protein>
    <recommendedName>
        <fullName evidence="3">Alcohol acetyltransferase</fullName>
    </recommendedName>
</protein>
<dbReference type="PANTHER" id="PTHR28037:SF1">
    <property type="entry name" value="ALCOHOL O-ACETYLTRANSFERASE 1-RELATED"/>
    <property type="match status" value="1"/>
</dbReference>
<keyword evidence="2" id="KW-1185">Reference proteome</keyword>